<dbReference type="GO" id="GO:0008483">
    <property type="term" value="F:transaminase activity"/>
    <property type="evidence" value="ECO:0007669"/>
    <property type="project" value="UniProtKB-KW"/>
</dbReference>
<keyword evidence="8" id="KW-0808">Transferase</keyword>
<accession>A0A5B8VR64</accession>
<dbReference type="Gene3D" id="3.40.640.10">
    <property type="entry name" value="Type I PLP-dependent aspartate aminotransferase-like (Major domain)"/>
    <property type="match status" value="1"/>
</dbReference>
<evidence type="ECO:0000256" key="2">
    <source>
        <dbReference type="ARBA" id="ARBA00009533"/>
    </source>
</evidence>
<dbReference type="InterPro" id="IPR015422">
    <property type="entry name" value="PyrdxlP-dep_Trfase_small"/>
</dbReference>
<dbReference type="GO" id="GO:0016831">
    <property type="term" value="F:carboxy-lyase activity"/>
    <property type="evidence" value="ECO:0007669"/>
    <property type="project" value="UniProtKB-KW"/>
</dbReference>
<dbReference type="InterPro" id="IPR002129">
    <property type="entry name" value="PyrdxlP-dep_de-COase"/>
</dbReference>
<comment type="similarity">
    <text evidence="2 7">Belongs to the group II decarboxylase family.</text>
</comment>
<organism evidence="8 9">
    <name type="scientific">Arachidicoccus ginsenosidivorans</name>
    <dbReference type="NCBI Taxonomy" id="496057"/>
    <lineage>
        <taxon>Bacteria</taxon>
        <taxon>Pseudomonadati</taxon>
        <taxon>Bacteroidota</taxon>
        <taxon>Chitinophagia</taxon>
        <taxon>Chitinophagales</taxon>
        <taxon>Chitinophagaceae</taxon>
        <taxon>Arachidicoccus</taxon>
    </lineage>
</organism>
<dbReference type="InterPro" id="IPR015421">
    <property type="entry name" value="PyrdxlP-dep_Trfase_major"/>
</dbReference>
<protein>
    <submittedName>
        <fullName evidence="8">Aspartate aminotransferase family protein</fullName>
    </submittedName>
</protein>
<dbReference type="KEGG" id="agi:FSB73_00750"/>
<dbReference type="OrthoDB" id="9803665at2"/>
<evidence type="ECO:0000313" key="8">
    <source>
        <dbReference type="EMBL" id="QEC74144.1"/>
    </source>
</evidence>
<gene>
    <name evidence="8" type="ORF">FSB73_00750</name>
</gene>
<dbReference type="GO" id="GO:0006520">
    <property type="term" value="P:amino acid metabolic process"/>
    <property type="evidence" value="ECO:0007669"/>
    <property type="project" value="InterPro"/>
</dbReference>
<dbReference type="Gene3D" id="3.90.1150.10">
    <property type="entry name" value="Aspartate Aminotransferase, domain 1"/>
    <property type="match status" value="1"/>
</dbReference>
<name>A0A5B8VR64_9BACT</name>
<evidence type="ECO:0000256" key="7">
    <source>
        <dbReference type="RuleBase" id="RU000382"/>
    </source>
</evidence>
<evidence type="ECO:0000256" key="4">
    <source>
        <dbReference type="ARBA" id="ARBA00022898"/>
    </source>
</evidence>
<evidence type="ECO:0000313" key="9">
    <source>
        <dbReference type="Proteomes" id="UP000321291"/>
    </source>
</evidence>
<dbReference type="Proteomes" id="UP000321291">
    <property type="component" value="Chromosome"/>
</dbReference>
<dbReference type="Pfam" id="PF00282">
    <property type="entry name" value="Pyridoxal_deC"/>
    <property type="match status" value="1"/>
</dbReference>
<dbReference type="SUPFAM" id="SSF53383">
    <property type="entry name" value="PLP-dependent transferases"/>
    <property type="match status" value="1"/>
</dbReference>
<dbReference type="InterPro" id="IPR010977">
    <property type="entry name" value="Aromatic_deC"/>
</dbReference>
<dbReference type="PANTHER" id="PTHR11999">
    <property type="entry name" value="GROUP II PYRIDOXAL-5-PHOSPHATE DECARBOXYLASE"/>
    <property type="match status" value="1"/>
</dbReference>
<dbReference type="EMBL" id="CP042434">
    <property type="protein sequence ID" value="QEC74144.1"/>
    <property type="molecule type" value="Genomic_DNA"/>
</dbReference>
<dbReference type="PRINTS" id="PR00800">
    <property type="entry name" value="YHDCRBOXLASE"/>
</dbReference>
<comment type="cofactor">
    <cofactor evidence="1 6 7">
        <name>pyridoxal 5'-phosphate</name>
        <dbReference type="ChEBI" id="CHEBI:597326"/>
    </cofactor>
</comment>
<evidence type="ECO:0000256" key="3">
    <source>
        <dbReference type="ARBA" id="ARBA00022793"/>
    </source>
</evidence>
<keyword evidence="4 6" id="KW-0663">Pyridoxal phosphate</keyword>
<keyword evidence="8" id="KW-0032">Aminotransferase</keyword>
<evidence type="ECO:0000256" key="1">
    <source>
        <dbReference type="ARBA" id="ARBA00001933"/>
    </source>
</evidence>
<keyword evidence="3" id="KW-0210">Decarboxylase</keyword>
<dbReference type="PANTHER" id="PTHR11999:SF70">
    <property type="entry name" value="MIP05841P"/>
    <property type="match status" value="1"/>
</dbReference>
<evidence type="ECO:0000256" key="6">
    <source>
        <dbReference type="PIRSR" id="PIRSR602129-50"/>
    </source>
</evidence>
<proteinExistence type="inferred from homology"/>
<keyword evidence="5 7" id="KW-0456">Lyase</keyword>
<dbReference type="GO" id="GO:0030170">
    <property type="term" value="F:pyridoxal phosphate binding"/>
    <property type="evidence" value="ECO:0007669"/>
    <property type="project" value="InterPro"/>
</dbReference>
<reference evidence="8 9" key="1">
    <citation type="journal article" date="2017" name="Int. J. Syst. Evol. Microbiol.">
        <title>Arachidicoccus ginsenosidivorans sp. nov., with ginsenoside-converting activity isolated from ginseng cultivating soil.</title>
        <authorList>
            <person name="Siddiqi M.Z."/>
            <person name="Aslam Z."/>
            <person name="Im W.T."/>
        </authorList>
    </citation>
    <scope>NUCLEOTIDE SEQUENCE [LARGE SCALE GENOMIC DNA]</scope>
    <source>
        <strain evidence="8 9">Gsoil 809</strain>
    </source>
</reference>
<keyword evidence="9" id="KW-1185">Reference proteome</keyword>
<evidence type="ECO:0000256" key="5">
    <source>
        <dbReference type="ARBA" id="ARBA00023239"/>
    </source>
</evidence>
<sequence>MKGQPVSIDPQLPLPEKLPLSDTGMGIEQVIKQFKENWTPHLVGASSSHYVGFVTGGVTPAALAGDWFTTVWDQNTQAVSGQGDVSARLEQVTIELVKELLGLPDAFMGGFVTGATMSNFTCLGTARQWWGAQKGINIAMDGITAHIPVLTATAHSSSIKCLSMLGIGSRNLIQVKITQGDREVMDMEDLAIKIKALDGAPFILISSAGTVNTVDFDDFNAINALKKTHNFWWHIDGAFGGFAACSPKYKHLVDGWQAADSITVDGHKWLNVPYDSGIFFIRKRHHLLSYETYRNSNAPYLGEVENGALLETMNFLNFLPENSRRFRALPAWFSLMSYGKKGYQQIVENSVERTRELSAWIEGQSKLMLVAPTRLNNICFTLRKQDDPKVEQFLYQLNKDGKVFMSPTLYRGKKAIRASFVNWQTSKEDIDFIKSALEKTLEQF</sequence>
<dbReference type="AlphaFoldDB" id="A0A5B8VR64"/>
<feature type="modified residue" description="N6-(pyridoxal phosphate)lysine" evidence="6">
    <location>
        <position position="268"/>
    </location>
</feature>
<dbReference type="GO" id="GO:0019752">
    <property type="term" value="P:carboxylic acid metabolic process"/>
    <property type="evidence" value="ECO:0007669"/>
    <property type="project" value="InterPro"/>
</dbReference>
<dbReference type="InterPro" id="IPR015424">
    <property type="entry name" value="PyrdxlP-dep_Trfase"/>
</dbReference>